<feature type="region of interest" description="Disordered" evidence="1">
    <location>
        <begin position="1"/>
        <end position="43"/>
    </location>
</feature>
<dbReference type="Proteomes" id="UP000313359">
    <property type="component" value="Unassembled WGS sequence"/>
</dbReference>
<sequence length="70" mass="7347">MSSTPSTPCAMSSSTNPAKTIRRGSTCRKTSCASPGTQLAGNPCSRPPKCPAFLPVLLYVHQAPVSVRKQ</sequence>
<feature type="compositionally biased region" description="Polar residues" evidence="1">
    <location>
        <begin position="27"/>
        <end position="40"/>
    </location>
</feature>
<evidence type="ECO:0000313" key="3">
    <source>
        <dbReference type="Proteomes" id="UP000313359"/>
    </source>
</evidence>
<dbReference type="AlphaFoldDB" id="A0A5C2SWF2"/>
<dbReference type="EMBL" id="ML122250">
    <property type="protein sequence ID" value="RPD67138.1"/>
    <property type="molecule type" value="Genomic_DNA"/>
</dbReference>
<reference evidence="2" key="1">
    <citation type="journal article" date="2018" name="Genome Biol. Evol.">
        <title>Genomics and development of Lentinus tigrinus, a white-rot wood-decaying mushroom with dimorphic fruiting bodies.</title>
        <authorList>
            <person name="Wu B."/>
            <person name="Xu Z."/>
            <person name="Knudson A."/>
            <person name="Carlson A."/>
            <person name="Chen N."/>
            <person name="Kovaka S."/>
            <person name="LaButti K."/>
            <person name="Lipzen A."/>
            <person name="Pennachio C."/>
            <person name="Riley R."/>
            <person name="Schakwitz W."/>
            <person name="Umezawa K."/>
            <person name="Ohm R.A."/>
            <person name="Grigoriev I.V."/>
            <person name="Nagy L.G."/>
            <person name="Gibbons J."/>
            <person name="Hibbett D."/>
        </authorList>
    </citation>
    <scope>NUCLEOTIDE SEQUENCE [LARGE SCALE GENOMIC DNA]</scope>
    <source>
        <strain evidence="2">ALCF2SS1-6</strain>
    </source>
</reference>
<accession>A0A5C2SWF2</accession>
<keyword evidence="3" id="KW-1185">Reference proteome</keyword>
<evidence type="ECO:0000313" key="2">
    <source>
        <dbReference type="EMBL" id="RPD67138.1"/>
    </source>
</evidence>
<feature type="compositionally biased region" description="Polar residues" evidence="1">
    <location>
        <begin position="1"/>
        <end position="18"/>
    </location>
</feature>
<name>A0A5C2SWF2_9APHY</name>
<protein>
    <submittedName>
        <fullName evidence="2">Uncharacterized protein</fullName>
    </submittedName>
</protein>
<gene>
    <name evidence="2" type="ORF">L227DRAFT_15318</name>
</gene>
<proteinExistence type="predicted"/>
<evidence type="ECO:0000256" key="1">
    <source>
        <dbReference type="SAM" id="MobiDB-lite"/>
    </source>
</evidence>
<organism evidence="2 3">
    <name type="scientific">Lentinus tigrinus ALCF2SS1-6</name>
    <dbReference type="NCBI Taxonomy" id="1328759"/>
    <lineage>
        <taxon>Eukaryota</taxon>
        <taxon>Fungi</taxon>
        <taxon>Dikarya</taxon>
        <taxon>Basidiomycota</taxon>
        <taxon>Agaricomycotina</taxon>
        <taxon>Agaricomycetes</taxon>
        <taxon>Polyporales</taxon>
        <taxon>Polyporaceae</taxon>
        <taxon>Lentinus</taxon>
    </lineage>
</organism>